<name>A0ABZ2LL37_9BACT</name>
<reference evidence="2 3" key="1">
    <citation type="submission" date="2021-12" db="EMBL/GenBank/DDBJ databases">
        <title>Discovery of the Pendulisporaceae a myxobacterial family with distinct sporulation behavior and unique specialized metabolism.</title>
        <authorList>
            <person name="Garcia R."/>
            <person name="Popoff A."/>
            <person name="Bader C.D."/>
            <person name="Loehr J."/>
            <person name="Walesch S."/>
            <person name="Walt C."/>
            <person name="Boldt J."/>
            <person name="Bunk B."/>
            <person name="Haeckl F.J.F.P.J."/>
            <person name="Gunesch A.P."/>
            <person name="Birkelbach J."/>
            <person name="Nuebel U."/>
            <person name="Pietschmann T."/>
            <person name="Bach T."/>
            <person name="Mueller R."/>
        </authorList>
    </citation>
    <scope>NUCLEOTIDE SEQUENCE [LARGE SCALE GENOMIC DNA]</scope>
    <source>
        <strain evidence="2 3">MSr11954</strain>
    </source>
</reference>
<feature type="compositionally biased region" description="Polar residues" evidence="1">
    <location>
        <begin position="300"/>
        <end position="311"/>
    </location>
</feature>
<dbReference type="InterPro" id="IPR009078">
    <property type="entry name" value="Ferritin-like_SF"/>
</dbReference>
<proteinExistence type="predicted"/>
<sequence>MPPIDPYRHRRSYVALISNLYHAEAAALEGFRLLNDPRYVESSEIFAKASKKLVEDEQKHLEDMECIVRKLGAGGIVDPPEHTRAFWTGWRSGRMFALPFKPAVASMFCLFSEGLGYGFLYLLAEATSDPEIRAMLQSNVRDEEAHVRLSVSVLRRAQVEDPRFMADFLVHVYGYGLNARKAIREHLDLFDDLGLDFGVLLGSTLRFLFELIDRVFDEEQRRSPLWQAAGRFMAMLDDYPDMARLIQLGMYLPTPPGSASAVYAWGRMRQRGRREHEKHIEHREDIGASHGRSGWENGRPTPSSLAPGSLA</sequence>
<dbReference type="EMBL" id="CP089984">
    <property type="protein sequence ID" value="WXB11646.1"/>
    <property type="molecule type" value="Genomic_DNA"/>
</dbReference>
<protein>
    <recommendedName>
        <fullName evidence="4">Ferritin-like domain-containing protein</fullName>
    </recommendedName>
</protein>
<evidence type="ECO:0000256" key="1">
    <source>
        <dbReference type="SAM" id="MobiDB-lite"/>
    </source>
</evidence>
<keyword evidence="3" id="KW-1185">Reference proteome</keyword>
<dbReference type="RefSeq" id="WP_394821266.1">
    <property type="nucleotide sequence ID" value="NZ_CP089984.1"/>
</dbReference>
<gene>
    <name evidence="2" type="ORF">LZC94_27755</name>
</gene>
<feature type="compositionally biased region" description="Basic and acidic residues" evidence="1">
    <location>
        <begin position="274"/>
        <end position="287"/>
    </location>
</feature>
<accession>A0ABZ2LL37</accession>
<evidence type="ECO:0008006" key="4">
    <source>
        <dbReference type="Google" id="ProtNLM"/>
    </source>
</evidence>
<feature type="region of interest" description="Disordered" evidence="1">
    <location>
        <begin position="274"/>
        <end position="311"/>
    </location>
</feature>
<organism evidence="2 3">
    <name type="scientific">Pendulispora albinea</name>
    <dbReference type="NCBI Taxonomy" id="2741071"/>
    <lineage>
        <taxon>Bacteria</taxon>
        <taxon>Pseudomonadati</taxon>
        <taxon>Myxococcota</taxon>
        <taxon>Myxococcia</taxon>
        <taxon>Myxococcales</taxon>
        <taxon>Sorangiineae</taxon>
        <taxon>Pendulisporaceae</taxon>
        <taxon>Pendulispora</taxon>
    </lineage>
</organism>
<dbReference type="Proteomes" id="UP001370348">
    <property type="component" value="Chromosome"/>
</dbReference>
<evidence type="ECO:0000313" key="3">
    <source>
        <dbReference type="Proteomes" id="UP001370348"/>
    </source>
</evidence>
<evidence type="ECO:0000313" key="2">
    <source>
        <dbReference type="EMBL" id="WXB11646.1"/>
    </source>
</evidence>
<dbReference type="SUPFAM" id="SSF47240">
    <property type="entry name" value="Ferritin-like"/>
    <property type="match status" value="1"/>
</dbReference>